<evidence type="ECO:0000256" key="8">
    <source>
        <dbReference type="ARBA" id="ARBA00022824"/>
    </source>
</evidence>
<accession>A0A1B0CTA8</accession>
<dbReference type="InterPro" id="IPR036396">
    <property type="entry name" value="Cyt_P450_sf"/>
</dbReference>
<dbReference type="Gene3D" id="1.10.630.10">
    <property type="entry name" value="Cytochrome P450"/>
    <property type="match status" value="2"/>
</dbReference>
<dbReference type="PANTHER" id="PTHR24292">
    <property type="entry name" value="CYTOCHROME P450"/>
    <property type="match status" value="1"/>
</dbReference>
<dbReference type="GO" id="GO:0005789">
    <property type="term" value="C:endoplasmic reticulum membrane"/>
    <property type="evidence" value="ECO:0007669"/>
    <property type="project" value="UniProtKB-SubCell"/>
</dbReference>
<dbReference type="InterPro" id="IPR050476">
    <property type="entry name" value="Insect_CytP450_Detox"/>
</dbReference>
<keyword evidence="9" id="KW-0492">Microsome</keyword>
<evidence type="ECO:0000256" key="11">
    <source>
        <dbReference type="ARBA" id="ARBA00023004"/>
    </source>
</evidence>
<evidence type="ECO:0000256" key="10">
    <source>
        <dbReference type="ARBA" id="ARBA00023002"/>
    </source>
</evidence>
<dbReference type="PROSITE" id="PS00086">
    <property type="entry name" value="CYTOCHROME_P450"/>
    <property type="match status" value="2"/>
</dbReference>
<evidence type="ECO:0000313" key="16">
    <source>
        <dbReference type="EnsemblMetazoa" id="LLOJ008107-PA"/>
    </source>
</evidence>
<dbReference type="PRINTS" id="PR00463">
    <property type="entry name" value="EP450I"/>
</dbReference>
<dbReference type="InterPro" id="IPR017972">
    <property type="entry name" value="Cyt_P450_CS"/>
</dbReference>
<protein>
    <recommendedName>
        <fullName evidence="18">Cytochrome</fullName>
    </recommendedName>
</protein>
<evidence type="ECO:0000256" key="4">
    <source>
        <dbReference type="ARBA" id="ARBA00004406"/>
    </source>
</evidence>
<dbReference type="InterPro" id="IPR001128">
    <property type="entry name" value="Cyt_P450"/>
</dbReference>
<dbReference type="Proteomes" id="UP000092461">
    <property type="component" value="Unassembled WGS sequence"/>
</dbReference>
<dbReference type="EnsemblMetazoa" id="LLOJ008107-RA">
    <property type="protein sequence ID" value="LLOJ008107-PA"/>
    <property type="gene ID" value="LLOJ008107"/>
</dbReference>
<evidence type="ECO:0000256" key="15">
    <source>
        <dbReference type="RuleBase" id="RU000461"/>
    </source>
</evidence>
<dbReference type="VEuPathDB" id="VectorBase:LLONM1_005532"/>
<keyword evidence="7 14" id="KW-0479">Metal-binding</keyword>
<dbReference type="InterPro" id="IPR002401">
    <property type="entry name" value="Cyt_P450_E_grp-I"/>
</dbReference>
<keyword evidence="13" id="KW-0472">Membrane</keyword>
<reference evidence="16" key="1">
    <citation type="submission" date="2020-05" db="UniProtKB">
        <authorList>
            <consortium name="EnsemblMetazoa"/>
        </authorList>
    </citation>
    <scope>IDENTIFICATION</scope>
    <source>
        <strain evidence="16">Jacobina</strain>
    </source>
</reference>
<dbReference type="SUPFAM" id="SSF48264">
    <property type="entry name" value="Cytochrome P450"/>
    <property type="match status" value="2"/>
</dbReference>
<dbReference type="EMBL" id="AJWK01027360">
    <property type="status" value="NOT_ANNOTATED_CDS"/>
    <property type="molecule type" value="Genomic_DNA"/>
</dbReference>
<dbReference type="PRINTS" id="PR00385">
    <property type="entry name" value="P450"/>
</dbReference>
<dbReference type="PANTHER" id="PTHR24292:SF84">
    <property type="entry name" value="CYTOCHROME P450 28A5-RELATED"/>
    <property type="match status" value="1"/>
</dbReference>
<keyword evidence="10 15" id="KW-0560">Oxidoreductase</keyword>
<dbReference type="VEuPathDB" id="VectorBase:LLOJ008107"/>
<evidence type="ECO:0000313" key="17">
    <source>
        <dbReference type="Proteomes" id="UP000092461"/>
    </source>
</evidence>
<dbReference type="CDD" id="cd00302">
    <property type="entry name" value="cytochrome_P450"/>
    <property type="match status" value="1"/>
</dbReference>
<keyword evidence="12 15" id="KW-0503">Monooxygenase</keyword>
<comment type="cofactor">
    <cofactor evidence="1 14">
        <name>heme</name>
        <dbReference type="ChEBI" id="CHEBI:30413"/>
    </cofactor>
</comment>
<comment type="similarity">
    <text evidence="5 15">Belongs to the cytochrome P450 family.</text>
</comment>
<comment type="function">
    <text evidence="2">May be involved in the metabolism of insect hormones and in the breakdown of synthetic insecticides.</text>
</comment>
<evidence type="ECO:0000256" key="13">
    <source>
        <dbReference type="ARBA" id="ARBA00023136"/>
    </source>
</evidence>
<dbReference type="FunFam" id="1.10.630.10:FF:000182">
    <property type="entry name" value="Cytochrome P450 3A4"/>
    <property type="match status" value="1"/>
</dbReference>
<keyword evidence="6 14" id="KW-0349">Heme</keyword>
<evidence type="ECO:0000256" key="2">
    <source>
        <dbReference type="ARBA" id="ARBA00003690"/>
    </source>
</evidence>
<keyword evidence="17" id="KW-1185">Reference proteome</keyword>
<dbReference type="CDD" id="cd11056">
    <property type="entry name" value="CYP6-like"/>
    <property type="match status" value="1"/>
</dbReference>
<dbReference type="GO" id="GO:0005506">
    <property type="term" value="F:iron ion binding"/>
    <property type="evidence" value="ECO:0007669"/>
    <property type="project" value="InterPro"/>
</dbReference>
<sequence length="655" mass="74583">MPPPHGGSRLEGGFVYKGQFKDKYSFVGIYNMREPQYLVTDASIVRDILISKFNNFQDVEYADMTDKKKDPILGNNPLLLKGEEWREKRAEITPAFTQMRIKAVYPLIEHICTHLKSFILKTDGHCVDVKEMCAMYGSDIISSCIFGSDDGALSSGRIPIRESGNKICPTSSKIKYFILLIQMIPSLKGIFKISIVDKSVEKYFVNLLKKAIELRKKSKINRMDYLSYLIELQTKKNLTILEMTSHCVSFFIEGFETSSLILTFALYHLGRNPDVQTKLRTEIEETIAKHGSISFEVAQEMPYLEQVLMETLRLYSPGVYLRKTCTESCELPLTPTKMMPIEKGYNIIIPSYSINRDSRYFEDPEKFNPDRFSPEKGGTKIYGDKGIFLPFGDGPRKCMGMNFGKAQLKAGIIAVIEEFEIEVDNKTPKEFVLNPKEICPGIMTSHCVSFFIEGFETSSLILTFALYHLGRNPDVQTKLRTEIEETIAKHGSISFEVAQEMPYLEQVLMETLRLYSPGVYLRKTCTESCELPLTPTKMMPIEKGYNIIIPSYSINRDSRYFEDPEKFNPDRFSPEKGGTKIYGDKGIFLPFGDGPRKCMGMNFGKAQLKAGIIAVIEEFEIEVDNKTPKEFVLNPKEICPGVVGKIWLRFKKIKG</sequence>
<dbReference type="EMBL" id="AJWK01027361">
    <property type="status" value="NOT_ANNOTATED_CDS"/>
    <property type="molecule type" value="Genomic_DNA"/>
</dbReference>
<dbReference type="GO" id="GO:0004497">
    <property type="term" value="F:monooxygenase activity"/>
    <property type="evidence" value="ECO:0007669"/>
    <property type="project" value="UniProtKB-KW"/>
</dbReference>
<dbReference type="GO" id="GO:0020037">
    <property type="term" value="F:heme binding"/>
    <property type="evidence" value="ECO:0007669"/>
    <property type="project" value="InterPro"/>
</dbReference>
<dbReference type="GO" id="GO:0016705">
    <property type="term" value="F:oxidoreductase activity, acting on paired donors, with incorporation or reduction of molecular oxygen"/>
    <property type="evidence" value="ECO:0007669"/>
    <property type="project" value="InterPro"/>
</dbReference>
<keyword evidence="8" id="KW-0256">Endoplasmic reticulum</keyword>
<keyword evidence="11 14" id="KW-0408">Iron</keyword>
<comment type="subcellular location">
    <subcellularLocation>
        <location evidence="4">Endoplasmic reticulum membrane</location>
        <topology evidence="4">Peripheral membrane protein</topology>
    </subcellularLocation>
    <subcellularLocation>
        <location evidence="3">Microsome membrane</location>
        <topology evidence="3">Peripheral membrane protein</topology>
    </subcellularLocation>
</comment>
<dbReference type="Pfam" id="PF00067">
    <property type="entry name" value="p450"/>
    <property type="match status" value="2"/>
</dbReference>
<evidence type="ECO:0000256" key="3">
    <source>
        <dbReference type="ARBA" id="ARBA00004174"/>
    </source>
</evidence>
<evidence type="ECO:0000256" key="12">
    <source>
        <dbReference type="ARBA" id="ARBA00023033"/>
    </source>
</evidence>
<feature type="binding site" description="axial binding residue" evidence="14">
    <location>
        <position position="398"/>
    </location>
    <ligand>
        <name>heme</name>
        <dbReference type="ChEBI" id="CHEBI:30413"/>
    </ligand>
    <ligandPart>
        <name>Fe</name>
        <dbReference type="ChEBI" id="CHEBI:18248"/>
    </ligandPart>
</feature>
<evidence type="ECO:0008006" key="18">
    <source>
        <dbReference type="Google" id="ProtNLM"/>
    </source>
</evidence>
<evidence type="ECO:0000256" key="5">
    <source>
        <dbReference type="ARBA" id="ARBA00010617"/>
    </source>
</evidence>
<name>A0A1B0CTA8_LUTLO</name>
<organism evidence="16 17">
    <name type="scientific">Lutzomyia longipalpis</name>
    <name type="common">Sand fly</name>
    <dbReference type="NCBI Taxonomy" id="7200"/>
    <lineage>
        <taxon>Eukaryota</taxon>
        <taxon>Metazoa</taxon>
        <taxon>Ecdysozoa</taxon>
        <taxon>Arthropoda</taxon>
        <taxon>Hexapoda</taxon>
        <taxon>Insecta</taxon>
        <taxon>Pterygota</taxon>
        <taxon>Neoptera</taxon>
        <taxon>Endopterygota</taxon>
        <taxon>Diptera</taxon>
        <taxon>Nematocera</taxon>
        <taxon>Psychodoidea</taxon>
        <taxon>Psychodidae</taxon>
        <taxon>Lutzomyia</taxon>
        <taxon>Lutzomyia</taxon>
    </lineage>
</organism>
<dbReference type="VEuPathDB" id="VectorBase:LLONM1_011799"/>
<evidence type="ECO:0000256" key="9">
    <source>
        <dbReference type="ARBA" id="ARBA00022848"/>
    </source>
</evidence>
<evidence type="ECO:0000256" key="6">
    <source>
        <dbReference type="ARBA" id="ARBA00022617"/>
    </source>
</evidence>
<evidence type="ECO:0000256" key="7">
    <source>
        <dbReference type="ARBA" id="ARBA00022723"/>
    </source>
</evidence>
<evidence type="ECO:0000256" key="14">
    <source>
        <dbReference type="PIRSR" id="PIRSR602401-1"/>
    </source>
</evidence>
<evidence type="ECO:0000256" key="1">
    <source>
        <dbReference type="ARBA" id="ARBA00001971"/>
    </source>
</evidence>
<proteinExistence type="inferred from homology"/>
<dbReference type="AlphaFoldDB" id="A0A1B0CTA8"/>